<comment type="caution">
    <text evidence="1">The sequence shown here is derived from an EMBL/GenBank/DDBJ whole genome shotgun (WGS) entry which is preliminary data.</text>
</comment>
<protein>
    <submittedName>
        <fullName evidence="1">Uncharacterized protein</fullName>
    </submittedName>
</protein>
<evidence type="ECO:0000313" key="2">
    <source>
        <dbReference type="Proteomes" id="UP000030491"/>
    </source>
</evidence>
<proteinExistence type="predicted"/>
<organism evidence="1 2">
    <name type="scientific">Prochlorococcus marinus str. MIT 9116</name>
    <dbReference type="NCBI Taxonomy" id="167544"/>
    <lineage>
        <taxon>Bacteria</taxon>
        <taxon>Bacillati</taxon>
        <taxon>Cyanobacteriota</taxon>
        <taxon>Cyanophyceae</taxon>
        <taxon>Synechococcales</taxon>
        <taxon>Prochlorococcaceae</taxon>
        <taxon>Prochlorococcus</taxon>
    </lineage>
</organism>
<sequence>MGHFSKFFIFINSTAVNLLQQTLPRLSPGEFNLIIKNFLRPTIGSFLLI</sequence>
<dbReference type="Proteomes" id="UP000030491">
    <property type="component" value="Unassembled WGS sequence"/>
</dbReference>
<accession>A0A0A1ZKZ7</accession>
<evidence type="ECO:0000313" key="1">
    <source>
        <dbReference type="EMBL" id="KGF90040.1"/>
    </source>
</evidence>
<reference evidence="2" key="1">
    <citation type="journal article" date="2014" name="Sci. Data">
        <title>Genomes of diverse isolates of the marine cyanobacterium Prochlorococcus.</title>
        <authorList>
            <person name="Biller S."/>
            <person name="Berube P."/>
            <person name="Thompson J."/>
            <person name="Kelly L."/>
            <person name="Roggensack S."/>
            <person name="Awad L."/>
            <person name="Roache-Johnson K."/>
            <person name="Ding H."/>
            <person name="Giovannoni S.J."/>
            <person name="Moore L.R."/>
            <person name="Chisholm S.W."/>
        </authorList>
    </citation>
    <scope>NUCLEOTIDE SEQUENCE [LARGE SCALE GENOMIC DNA]</scope>
</reference>
<dbReference type="EMBL" id="JNAJ01000018">
    <property type="protein sequence ID" value="KGF90040.1"/>
    <property type="molecule type" value="Genomic_DNA"/>
</dbReference>
<dbReference type="AlphaFoldDB" id="A0A0A1ZKZ7"/>
<name>A0A0A1ZKZ7_PROMR</name>
<gene>
    <name evidence="1" type="ORF">EU93_1903</name>
</gene>